<dbReference type="EMBL" id="DSAC01000035">
    <property type="protein sequence ID" value="HHO73559.1"/>
    <property type="molecule type" value="Genomic_DNA"/>
</dbReference>
<evidence type="ECO:0000313" key="1">
    <source>
        <dbReference type="EMBL" id="HHO73559.1"/>
    </source>
</evidence>
<comment type="caution">
    <text evidence="1">The sequence shown here is derived from an EMBL/GenBank/DDBJ whole genome shotgun (WGS) entry which is preliminary data.</text>
</comment>
<sequence length="180" mass="21444">MSSYREVAELILKLKGELFLSPRERWFLKRLEESAYPWQLVEEGLKRFYAKLPPERRKKTPAFFALAEIERLRKKAIKNSAGKEDNWRERFKSLLEKLGEYIEVPKVEPKDKMSAEEILANLESKLYKHLWENLPEEEKKALLKKYAQFKQDKTALSFMIKGELRKKFGLGVFSLFVEER</sequence>
<dbReference type="AlphaFoldDB" id="A0A7C5T0H2"/>
<accession>A0A7C5T0H2</accession>
<reference evidence="1" key="1">
    <citation type="journal article" date="2020" name="mSystems">
        <title>Genome- and Community-Level Interaction Insights into Carbon Utilization and Element Cycling Functions of Hydrothermarchaeota in Hydrothermal Sediment.</title>
        <authorList>
            <person name="Zhou Z."/>
            <person name="Liu Y."/>
            <person name="Xu W."/>
            <person name="Pan J."/>
            <person name="Luo Z.H."/>
            <person name="Li M."/>
        </authorList>
    </citation>
    <scope>NUCLEOTIDE SEQUENCE [LARGE SCALE GENOMIC DNA]</scope>
    <source>
        <strain evidence="1">SpSt-114</strain>
    </source>
</reference>
<organism evidence="1">
    <name type="scientific">Thermocrinis ruber</name>
    <dbReference type="NCBI Taxonomy" id="75906"/>
    <lineage>
        <taxon>Bacteria</taxon>
        <taxon>Pseudomonadati</taxon>
        <taxon>Aquificota</taxon>
        <taxon>Aquificia</taxon>
        <taxon>Aquificales</taxon>
        <taxon>Aquificaceae</taxon>
        <taxon>Thermocrinis</taxon>
    </lineage>
</organism>
<proteinExistence type="predicted"/>
<protein>
    <submittedName>
        <fullName evidence="1">Uncharacterized protein</fullName>
    </submittedName>
</protein>
<name>A0A7C5T0H2_9AQUI</name>
<gene>
    <name evidence="1" type="ORF">ENN04_02860</name>
</gene>